<evidence type="ECO:0000259" key="1">
    <source>
        <dbReference type="Pfam" id="PF13490"/>
    </source>
</evidence>
<dbReference type="PATRIC" id="fig|1177179.3.peg.83"/>
<dbReference type="InterPro" id="IPR027383">
    <property type="entry name" value="Znf_put"/>
</dbReference>
<feature type="domain" description="Putative zinc-finger" evidence="1">
    <location>
        <begin position="4"/>
        <end position="39"/>
    </location>
</feature>
<evidence type="ECO:0000313" key="2">
    <source>
        <dbReference type="EMBL" id="EKF75912.1"/>
    </source>
</evidence>
<evidence type="ECO:0000313" key="3">
    <source>
        <dbReference type="Proteomes" id="UP000010164"/>
    </source>
</evidence>
<keyword evidence="3" id="KW-1185">Reference proteome</keyword>
<dbReference type="InterPro" id="IPR041916">
    <property type="entry name" value="Anti_sigma_zinc_sf"/>
</dbReference>
<dbReference type="RefSeq" id="WP_008927276.1">
    <property type="nucleotide sequence ID" value="NZ_AMRJ01000001.1"/>
</dbReference>
<dbReference type="EMBL" id="AMRJ01000001">
    <property type="protein sequence ID" value="EKF75912.1"/>
    <property type="molecule type" value="Genomic_DNA"/>
</dbReference>
<dbReference type="eggNOG" id="COG5660">
    <property type="taxonomic scope" value="Bacteria"/>
</dbReference>
<comment type="caution">
    <text evidence="2">The sequence shown here is derived from an EMBL/GenBank/DDBJ whole genome shotgun (WGS) entry which is preliminary data.</text>
</comment>
<reference evidence="2 3" key="1">
    <citation type="journal article" date="2012" name="J. Bacteriol.">
        <title>Genome Sequence of the Alkane-Degrading Bacterium Alcanivorax hongdengensis Type Strain A-11-3.</title>
        <authorList>
            <person name="Lai Q."/>
            <person name="Shao Z."/>
        </authorList>
    </citation>
    <scope>NUCLEOTIDE SEQUENCE [LARGE SCALE GENOMIC DNA]</scope>
    <source>
        <strain evidence="2 3">A-11-3</strain>
    </source>
</reference>
<dbReference type="Proteomes" id="UP000010164">
    <property type="component" value="Unassembled WGS sequence"/>
</dbReference>
<dbReference type="Gene3D" id="1.10.10.1320">
    <property type="entry name" value="Anti-sigma factor, zinc-finger domain"/>
    <property type="match status" value="1"/>
</dbReference>
<gene>
    <name evidence="2" type="ORF">A11A3_00420</name>
</gene>
<name>L0WIE6_9GAMM</name>
<dbReference type="Pfam" id="PF13490">
    <property type="entry name" value="zf-HC2"/>
    <property type="match status" value="1"/>
</dbReference>
<dbReference type="AlphaFoldDB" id="L0WIE6"/>
<organism evidence="2 3">
    <name type="scientific">Alcanivorax hongdengensis A-11-3</name>
    <dbReference type="NCBI Taxonomy" id="1177179"/>
    <lineage>
        <taxon>Bacteria</taxon>
        <taxon>Pseudomonadati</taxon>
        <taxon>Pseudomonadota</taxon>
        <taxon>Gammaproteobacteria</taxon>
        <taxon>Oceanospirillales</taxon>
        <taxon>Alcanivoracaceae</taxon>
        <taxon>Alcanivorax</taxon>
    </lineage>
</organism>
<accession>L0WIE6</accession>
<dbReference type="OrthoDB" id="8374021at2"/>
<proteinExistence type="predicted"/>
<protein>
    <recommendedName>
        <fullName evidence="1">Putative zinc-finger domain-containing protein</fullName>
    </recommendedName>
</protein>
<sequence>MLKCRHAVDKADALVDGTPLSRRERLALRFHLLICHHCRRYLRQLRALLGSLPRQEDALDDARTQAILDKLDPPQSH</sequence>
<dbReference type="STRING" id="1177179.A11A3_00420"/>